<dbReference type="Proteomes" id="UP000489600">
    <property type="component" value="Unassembled WGS sequence"/>
</dbReference>
<comment type="caution">
    <text evidence="1">The sequence shown here is derived from an EMBL/GenBank/DDBJ whole genome shotgun (WGS) entry which is preliminary data.</text>
</comment>
<reference evidence="1" key="1">
    <citation type="submission" date="2019-07" db="EMBL/GenBank/DDBJ databases">
        <authorList>
            <person name="Dittberner H."/>
        </authorList>
    </citation>
    <scope>NUCLEOTIDE SEQUENCE [LARGE SCALE GENOMIC DNA]</scope>
</reference>
<name>A0A565BZ36_9BRAS</name>
<protein>
    <submittedName>
        <fullName evidence="1">Uncharacterized protein</fullName>
    </submittedName>
</protein>
<keyword evidence="2" id="KW-1185">Reference proteome</keyword>
<accession>A0A565BZ36</accession>
<dbReference type="EMBL" id="CABITT030000005">
    <property type="protein sequence ID" value="VVB06680.1"/>
    <property type="molecule type" value="Genomic_DNA"/>
</dbReference>
<organism evidence="1 2">
    <name type="scientific">Arabis nemorensis</name>
    <dbReference type="NCBI Taxonomy" id="586526"/>
    <lineage>
        <taxon>Eukaryota</taxon>
        <taxon>Viridiplantae</taxon>
        <taxon>Streptophyta</taxon>
        <taxon>Embryophyta</taxon>
        <taxon>Tracheophyta</taxon>
        <taxon>Spermatophyta</taxon>
        <taxon>Magnoliopsida</taxon>
        <taxon>eudicotyledons</taxon>
        <taxon>Gunneridae</taxon>
        <taxon>Pentapetalae</taxon>
        <taxon>rosids</taxon>
        <taxon>malvids</taxon>
        <taxon>Brassicales</taxon>
        <taxon>Brassicaceae</taxon>
        <taxon>Arabideae</taxon>
        <taxon>Arabis</taxon>
    </lineage>
</organism>
<evidence type="ECO:0000313" key="1">
    <source>
        <dbReference type="EMBL" id="VVB06680.1"/>
    </source>
</evidence>
<sequence>MLPVDRVHEYRDCEYVKHTKEIKDGLDLHPLLSSPTRDFLLRNDGQHVKIDSLKGKMI</sequence>
<dbReference type="AlphaFoldDB" id="A0A565BZ36"/>
<gene>
    <name evidence="1" type="ORF">ANE_LOCUS17124</name>
</gene>
<evidence type="ECO:0000313" key="2">
    <source>
        <dbReference type="Proteomes" id="UP000489600"/>
    </source>
</evidence>
<proteinExistence type="predicted"/>